<accession>A0AAN9L5Q7</accession>
<sequence>MEASEIILLRPNVDYWECLEIEEFALPYNQTHMHVVKRRIKRNMGSISNARLKPNATTSQRKSLAQWSDALFVTPEARVRIDQGTFFDKPANEASSHTLS</sequence>
<dbReference type="EMBL" id="JAYMYQ010000005">
    <property type="protein sequence ID" value="KAK7328612.1"/>
    <property type="molecule type" value="Genomic_DNA"/>
</dbReference>
<dbReference type="Proteomes" id="UP001367508">
    <property type="component" value="Unassembled WGS sequence"/>
</dbReference>
<organism evidence="1 2">
    <name type="scientific">Canavalia gladiata</name>
    <name type="common">Sword bean</name>
    <name type="synonym">Dolichos gladiatus</name>
    <dbReference type="NCBI Taxonomy" id="3824"/>
    <lineage>
        <taxon>Eukaryota</taxon>
        <taxon>Viridiplantae</taxon>
        <taxon>Streptophyta</taxon>
        <taxon>Embryophyta</taxon>
        <taxon>Tracheophyta</taxon>
        <taxon>Spermatophyta</taxon>
        <taxon>Magnoliopsida</taxon>
        <taxon>eudicotyledons</taxon>
        <taxon>Gunneridae</taxon>
        <taxon>Pentapetalae</taxon>
        <taxon>rosids</taxon>
        <taxon>fabids</taxon>
        <taxon>Fabales</taxon>
        <taxon>Fabaceae</taxon>
        <taxon>Papilionoideae</taxon>
        <taxon>50 kb inversion clade</taxon>
        <taxon>NPAAA clade</taxon>
        <taxon>indigoferoid/millettioid clade</taxon>
        <taxon>Phaseoleae</taxon>
        <taxon>Canavalia</taxon>
    </lineage>
</organism>
<proteinExistence type="predicted"/>
<comment type="caution">
    <text evidence="1">The sequence shown here is derived from an EMBL/GenBank/DDBJ whole genome shotgun (WGS) entry which is preliminary data.</text>
</comment>
<dbReference type="AlphaFoldDB" id="A0AAN9L5Q7"/>
<evidence type="ECO:0000313" key="1">
    <source>
        <dbReference type="EMBL" id="KAK7328612.1"/>
    </source>
</evidence>
<protein>
    <submittedName>
        <fullName evidence="1">Uncharacterized protein</fullName>
    </submittedName>
</protein>
<gene>
    <name evidence="1" type="ORF">VNO77_22725</name>
</gene>
<keyword evidence="2" id="KW-1185">Reference proteome</keyword>
<reference evidence="1 2" key="1">
    <citation type="submission" date="2024-01" db="EMBL/GenBank/DDBJ databases">
        <title>The genomes of 5 underutilized Papilionoideae crops provide insights into root nodulation and disease resistanc.</title>
        <authorList>
            <person name="Jiang F."/>
        </authorList>
    </citation>
    <scope>NUCLEOTIDE SEQUENCE [LARGE SCALE GENOMIC DNA]</scope>
    <source>
        <strain evidence="1">LVBAO_FW01</strain>
        <tissue evidence="1">Leaves</tissue>
    </source>
</reference>
<name>A0AAN9L5Q7_CANGL</name>
<evidence type="ECO:0000313" key="2">
    <source>
        <dbReference type="Proteomes" id="UP001367508"/>
    </source>
</evidence>